<evidence type="ECO:0000256" key="10">
    <source>
        <dbReference type="ARBA" id="ARBA00023180"/>
    </source>
</evidence>
<keyword evidence="7" id="KW-0735">Signal-anchor</keyword>
<evidence type="ECO:0000259" key="13">
    <source>
        <dbReference type="Pfam" id="PF17039"/>
    </source>
</evidence>
<evidence type="ECO:0000256" key="5">
    <source>
        <dbReference type="ARBA" id="ARBA00022679"/>
    </source>
</evidence>
<evidence type="ECO:0000256" key="3">
    <source>
        <dbReference type="ARBA" id="ARBA00008919"/>
    </source>
</evidence>
<keyword evidence="4 11" id="KW-0328">Glycosyltransferase</keyword>
<dbReference type="PANTHER" id="PTHR11929">
    <property type="entry name" value="ALPHA- 1,3 -FUCOSYLTRANSFERASE"/>
    <property type="match status" value="1"/>
</dbReference>
<dbReference type="InterPro" id="IPR038577">
    <property type="entry name" value="GT10-like_C_sf"/>
</dbReference>
<evidence type="ECO:0000313" key="14">
    <source>
        <dbReference type="EMBL" id="PIK56020.1"/>
    </source>
</evidence>
<evidence type="ECO:0000256" key="1">
    <source>
        <dbReference type="ARBA" id="ARBA00004167"/>
    </source>
</evidence>
<evidence type="ECO:0000256" key="11">
    <source>
        <dbReference type="RuleBase" id="RU003832"/>
    </source>
</evidence>
<dbReference type="EC" id="2.4.1.-" evidence="11"/>
<evidence type="ECO:0000313" key="15">
    <source>
        <dbReference type="Proteomes" id="UP000230750"/>
    </source>
</evidence>
<evidence type="ECO:0000256" key="8">
    <source>
        <dbReference type="ARBA" id="ARBA00022989"/>
    </source>
</evidence>
<protein>
    <recommendedName>
        <fullName evidence="11">Fucosyltransferase</fullName>
        <ecNumber evidence="11">2.4.1.-</ecNumber>
    </recommendedName>
</protein>
<dbReference type="Gene3D" id="3.40.50.11660">
    <property type="entry name" value="Glycosyl transferase family 10, C-terminal domain"/>
    <property type="match status" value="1"/>
</dbReference>
<dbReference type="AlphaFoldDB" id="A0A2G8L7B0"/>
<feature type="domain" description="Fucosyltransferase N-terminal" evidence="13">
    <location>
        <begin position="9"/>
        <end position="117"/>
    </location>
</feature>
<reference evidence="14 15" key="1">
    <citation type="journal article" date="2017" name="PLoS Biol.">
        <title>The sea cucumber genome provides insights into morphological evolution and visceral regeneration.</title>
        <authorList>
            <person name="Zhang X."/>
            <person name="Sun L."/>
            <person name="Yuan J."/>
            <person name="Sun Y."/>
            <person name="Gao Y."/>
            <person name="Zhang L."/>
            <person name="Li S."/>
            <person name="Dai H."/>
            <person name="Hamel J.F."/>
            <person name="Liu C."/>
            <person name="Yu Y."/>
            <person name="Liu S."/>
            <person name="Lin W."/>
            <person name="Guo K."/>
            <person name="Jin S."/>
            <person name="Xu P."/>
            <person name="Storey K.B."/>
            <person name="Huan P."/>
            <person name="Zhang T."/>
            <person name="Zhou Y."/>
            <person name="Zhang J."/>
            <person name="Lin C."/>
            <person name="Li X."/>
            <person name="Xing L."/>
            <person name="Huo D."/>
            <person name="Sun M."/>
            <person name="Wang L."/>
            <person name="Mercier A."/>
            <person name="Li F."/>
            <person name="Yang H."/>
            <person name="Xiang J."/>
        </authorList>
    </citation>
    <scope>NUCLEOTIDE SEQUENCE [LARGE SCALE GENOMIC DNA]</scope>
    <source>
        <strain evidence="14">Shaxun</strain>
        <tissue evidence="14">Muscle</tissue>
    </source>
</reference>
<comment type="similarity">
    <text evidence="3 11">Belongs to the glycosyltransferase 10 family.</text>
</comment>
<keyword evidence="8" id="KW-1133">Transmembrane helix</keyword>
<gene>
    <name evidence="14" type="ORF">BSL78_07080</name>
</gene>
<dbReference type="Pfam" id="PF00852">
    <property type="entry name" value="Glyco_transf_10"/>
    <property type="match status" value="1"/>
</dbReference>
<dbReference type="GO" id="GO:0032580">
    <property type="term" value="C:Golgi cisterna membrane"/>
    <property type="evidence" value="ECO:0007669"/>
    <property type="project" value="UniProtKB-SubCell"/>
</dbReference>
<keyword evidence="9" id="KW-0472">Membrane</keyword>
<evidence type="ECO:0000256" key="9">
    <source>
        <dbReference type="ARBA" id="ARBA00023136"/>
    </source>
</evidence>
<evidence type="ECO:0000256" key="2">
    <source>
        <dbReference type="ARBA" id="ARBA00004922"/>
    </source>
</evidence>
<evidence type="ECO:0000256" key="6">
    <source>
        <dbReference type="ARBA" id="ARBA00022692"/>
    </source>
</evidence>
<comment type="pathway">
    <text evidence="2">Protein modification; protein glycosylation.</text>
</comment>
<dbReference type="GO" id="GO:0046920">
    <property type="term" value="F:alpha-(1-&gt;3)-fucosyltransferase activity"/>
    <property type="evidence" value="ECO:0007669"/>
    <property type="project" value="TreeGrafter"/>
</dbReference>
<feature type="domain" description="Fucosyltransferase C-terminal" evidence="12">
    <location>
        <begin position="136"/>
        <end position="308"/>
    </location>
</feature>
<dbReference type="InterPro" id="IPR031481">
    <property type="entry name" value="Glyco_tran_10_N"/>
</dbReference>
<keyword evidence="11" id="KW-0333">Golgi apparatus</keyword>
<dbReference type="Pfam" id="PF17039">
    <property type="entry name" value="Glyco_tran_10_N"/>
    <property type="match status" value="1"/>
</dbReference>
<keyword evidence="6 11" id="KW-0812">Transmembrane</keyword>
<evidence type="ECO:0000259" key="12">
    <source>
        <dbReference type="Pfam" id="PF00852"/>
    </source>
</evidence>
<accession>A0A2G8L7B0</accession>
<dbReference type="SUPFAM" id="SSF53756">
    <property type="entry name" value="UDP-Glycosyltransferase/glycogen phosphorylase"/>
    <property type="match status" value="1"/>
</dbReference>
<dbReference type="FunFam" id="3.40.50.11660:FF:000010">
    <property type="entry name" value="Uncharacterized protein"/>
    <property type="match status" value="1"/>
</dbReference>
<dbReference type="EMBL" id="MRZV01000191">
    <property type="protein sequence ID" value="PIK56020.1"/>
    <property type="molecule type" value="Genomic_DNA"/>
</dbReference>
<dbReference type="PANTHER" id="PTHR11929:SF145">
    <property type="entry name" value="ALPHA-(1,3)-FUCOSYLTRANSFERASE FUT-1"/>
    <property type="match status" value="1"/>
</dbReference>
<evidence type="ECO:0000256" key="7">
    <source>
        <dbReference type="ARBA" id="ARBA00022968"/>
    </source>
</evidence>
<evidence type="ECO:0000256" key="4">
    <source>
        <dbReference type="ARBA" id="ARBA00022676"/>
    </source>
</evidence>
<dbReference type="InterPro" id="IPR055270">
    <property type="entry name" value="Glyco_tran_10_C"/>
</dbReference>
<dbReference type="STRING" id="307972.A0A2G8L7B0"/>
<comment type="caution">
    <text evidence="14">The sequence shown here is derived from an EMBL/GenBank/DDBJ whole genome shotgun (WGS) entry which is preliminary data.</text>
</comment>
<dbReference type="InterPro" id="IPR001503">
    <property type="entry name" value="Glyco_trans_10"/>
</dbReference>
<comment type="subcellular location">
    <subcellularLocation>
        <location evidence="11">Golgi apparatus</location>
        <location evidence="11">Golgi stack membrane</location>
        <topology evidence="11">Single-pass type II membrane protein</topology>
    </subcellularLocation>
    <subcellularLocation>
        <location evidence="1">Membrane</location>
        <topology evidence="1">Single-pass membrane protein</topology>
    </subcellularLocation>
</comment>
<proteinExistence type="inferred from homology"/>
<sequence>MRKDCVINILIFKKGQSMIGRKQGTYKCKELGCNFKLSYSTNPKALIGKQIVLLYLRSKWDWQELLKVRPPKQIWIFYCRESPLHDQGIVPPSWLLRTTYNWTMTYRSDSTINAAYGAYIPGEHEIAINDTRNWAAKKTKLVAWMASNCNMQGWPRTTFVKTFSQKYLKVDMFGSCGTLSCPKGQRCQNILSRYKFYFALENSLCTEYITEKFWRNALLYGSVPIVFGAAREDYERLAPPNSFIHLSDFDSPEKLRDYLLKLDGNDTLYNQYFEWKKYGRLQMMPIGRLFLPKTFCEMAAKYLETENKLEPTVTYELPSLKMWWQRSCNKIDNVPVVDKVLNGK</sequence>
<dbReference type="Proteomes" id="UP000230750">
    <property type="component" value="Unassembled WGS sequence"/>
</dbReference>
<dbReference type="OrthoDB" id="427096at2759"/>
<organism evidence="14 15">
    <name type="scientific">Stichopus japonicus</name>
    <name type="common">Sea cucumber</name>
    <dbReference type="NCBI Taxonomy" id="307972"/>
    <lineage>
        <taxon>Eukaryota</taxon>
        <taxon>Metazoa</taxon>
        <taxon>Echinodermata</taxon>
        <taxon>Eleutherozoa</taxon>
        <taxon>Echinozoa</taxon>
        <taxon>Holothuroidea</taxon>
        <taxon>Aspidochirotacea</taxon>
        <taxon>Aspidochirotida</taxon>
        <taxon>Stichopodidae</taxon>
        <taxon>Apostichopus</taxon>
    </lineage>
</organism>
<name>A0A2G8L7B0_STIJA</name>
<dbReference type="UniPathway" id="UPA00378"/>
<keyword evidence="15" id="KW-1185">Reference proteome</keyword>
<keyword evidence="5 11" id="KW-0808">Transferase</keyword>
<keyword evidence="10" id="KW-0325">Glycoprotein</keyword>